<proteinExistence type="predicted"/>
<evidence type="ECO:0000313" key="2">
    <source>
        <dbReference type="WBParaSite" id="PDA_v2.g17931.t1"/>
    </source>
</evidence>
<dbReference type="WBParaSite" id="PDA_v2.g17931.t1">
    <property type="protein sequence ID" value="PDA_v2.g17931.t1"/>
    <property type="gene ID" value="PDA_v2.g17931"/>
</dbReference>
<accession>A0A914PHX9</accession>
<evidence type="ECO:0000313" key="1">
    <source>
        <dbReference type="Proteomes" id="UP000887578"/>
    </source>
</evidence>
<protein>
    <submittedName>
        <fullName evidence="2">DUF38 domain-containing protein</fullName>
    </submittedName>
</protein>
<sequence>MKSNATPKQSFKLMKLHKFFIQEKCTFIYIGGHAHVSFDDVSFWNQENNKYKINEIPSNLGIEIETFHVHYENLLPQLISKILICDLKHLLISPPAKVSFDDFKFLTSSKSFSELSLYGKIVDKDGIVPYEILLENVPSLRHFSISRLSPLHLTNNFFEKFCASNLEMLSLWNLTEFFDVEPFLNSMKKKPNLHIYFYFEKSVDPGKVNAYIDKRVAAGIPDSRPPHFDYGFIDSERHSQLQNLRIAYDLKIQGDL</sequence>
<dbReference type="AlphaFoldDB" id="A0A914PHX9"/>
<dbReference type="Proteomes" id="UP000887578">
    <property type="component" value="Unplaced"/>
</dbReference>
<keyword evidence="1" id="KW-1185">Reference proteome</keyword>
<name>A0A914PHX9_9BILA</name>
<reference evidence="2" key="1">
    <citation type="submission" date="2022-11" db="UniProtKB">
        <authorList>
            <consortium name="WormBaseParasite"/>
        </authorList>
    </citation>
    <scope>IDENTIFICATION</scope>
</reference>
<organism evidence="1 2">
    <name type="scientific">Panagrolaimus davidi</name>
    <dbReference type="NCBI Taxonomy" id="227884"/>
    <lineage>
        <taxon>Eukaryota</taxon>
        <taxon>Metazoa</taxon>
        <taxon>Ecdysozoa</taxon>
        <taxon>Nematoda</taxon>
        <taxon>Chromadorea</taxon>
        <taxon>Rhabditida</taxon>
        <taxon>Tylenchina</taxon>
        <taxon>Panagrolaimomorpha</taxon>
        <taxon>Panagrolaimoidea</taxon>
        <taxon>Panagrolaimidae</taxon>
        <taxon>Panagrolaimus</taxon>
    </lineage>
</organism>